<dbReference type="GO" id="GO:0016887">
    <property type="term" value="F:ATP hydrolysis activity"/>
    <property type="evidence" value="ECO:0007669"/>
    <property type="project" value="InterPro"/>
</dbReference>
<gene>
    <name evidence="2" type="ORF">UFOVP232_14</name>
</gene>
<evidence type="ECO:0000259" key="1">
    <source>
        <dbReference type="Pfam" id="PF07728"/>
    </source>
</evidence>
<dbReference type="EMBL" id="LR798281">
    <property type="protein sequence ID" value="CAB5219967.1"/>
    <property type="molecule type" value="Genomic_DNA"/>
</dbReference>
<organism evidence="2">
    <name type="scientific">uncultured Caudovirales phage</name>
    <dbReference type="NCBI Taxonomy" id="2100421"/>
    <lineage>
        <taxon>Viruses</taxon>
        <taxon>Duplodnaviria</taxon>
        <taxon>Heunggongvirae</taxon>
        <taxon>Uroviricota</taxon>
        <taxon>Caudoviricetes</taxon>
        <taxon>Peduoviridae</taxon>
        <taxon>Maltschvirus</taxon>
        <taxon>Maltschvirus maltsch</taxon>
    </lineage>
</organism>
<dbReference type="CDD" id="cd00009">
    <property type="entry name" value="AAA"/>
    <property type="match status" value="1"/>
</dbReference>
<feature type="domain" description="ATPase dynein-related AAA" evidence="1">
    <location>
        <begin position="25"/>
        <end position="114"/>
    </location>
</feature>
<dbReference type="InterPro" id="IPR011704">
    <property type="entry name" value="ATPase_dyneun-rel_AAA"/>
</dbReference>
<protein>
    <submittedName>
        <fullName evidence="2">AAA domain containing protein</fullName>
    </submittedName>
</protein>
<dbReference type="InterPro" id="IPR027417">
    <property type="entry name" value="P-loop_NTPase"/>
</dbReference>
<evidence type="ECO:0000313" key="2">
    <source>
        <dbReference type="EMBL" id="CAB5219967.1"/>
    </source>
</evidence>
<accession>A0A6J7WQI6</accession>
<dbReference type="GO" id="GO:0005524">
    <property type="term" value="F:ATP binding"/>
    <property type="evidence" value="ECO:0007669"/>
    <property type="project" value="InterPro"/>
</dbReference>
<sequence>MRIAHVTPILVKRYLNENTRKRTTFLRGPSGIGKSEVVFQTSKLLGEHVPNWAGVVDLRLAQMDPTDLRGIPHVKEGRTHWARPDFLPAEGAGILFLDEITSAPPAVQAAAYQLTLTPEDFGIPPEWMVIAAGNRKTDRGVTFNLAAPLQNRMCDIDVSTTIDDFTSHAITKNIRPEILSLLQDRPDLLHKFEPTGDIKPFPSPRSWFAVSHTVELDLPVQDRVELIKGDIGEEAAMIFETHLRVWESMPRIEDILQGKDVPVPKEMNVRYCVAMGLATRLDATNFDKAWKFLEKMPGDVQTLTIKLAHKRDKSITKSPAFSKWAVANQAAFSMK</sequence>
<name>A0A6J7WQI6_9CAUD</name>
<dbReference type="Gene3D" id="3.40.50.300">
    <property type="entry name" value="P-loop containing nucleotide triphosphate hydrolases"/>
    <property type="match status" value="1"/>
</dbReference>
<dbReference type="SUPFAM" id="SSF52540">
    <property type="entry name" value="P-loop containing nucleoside triphosphate hydrolases"/>
    <property type="match status" value="1"/>
</dbReference>
<dbReference type="Pfam" id="PF07728">
    <property type="entry name" value="AAA_5"/>
    <property type="match status" value="1"/>
</dbReference>
<reference evidence="2" key="1">
    <citation type="submission" date="2020-05" db="EMBL/GenBank/DDBJ databases">
        <authorList>
            <person name="Chiriac C."/>
            <person name="Salcher M."/>
            <person name="Ghai R."/>
            <person name="Kavagutti S V."/>
        </authorList>
    </citation>
    <scope>NUCLEOTIDE SEQUENCE</scope>
</reference>
<proteinExistence type="predicted"/>